<accession>A0A0F5FEZ4</accession>
<dbReference type="STRING" id="429727.VE26_11340"/>
<gene>
    <name evidence="1" type="ORF">VE26_11340</name>
</gene>
<evidence type="ECO:0000313" key="2">
    <source>
        <dbReference type="Proteomes" id="UP000033649"/>
    </source>
</evidence>
<dbReference type="EMBL" id="JZEY01000061">
    <property type="protein sequence ID" value="KKB07368.1"/>
    <property type="molecule type" value="Genomic_DNA"/>
</dbReference>
<comment type="caution">
    <text evidence="1">The sequence shown here is derived from an EMBL/GenBank/DDBJ whole genome shotgun (WGS) entry which is preliminary data.</text>
</comment>
<proteinExistence type="predicted"/>
<dbReference type="Proteomes" id="UP000033649">
    <property type="component" value="Unassembled WGS sequence"/>
</dbReference>
<organism evidence="1 2">
    <name type="scientific">Devosia chinhatensis</name>
    <dbReference type="NCBI Taxonomy" id="429727"/>
    <lineage>
        <taxon>Bacteria</taxon>
        <taxon>Pseudomonadati</taxon>
        <taxon>Pseudomonadota</taxon>
        <taxon>Alphaproteobacteria</taxon>
        <taxon>Hyphomicrobiales</taxon>
        <taxon>Devosiaceae</taxon>
        <taxon>Devosia</taxon>
    </lineage>
</organism>
<dbReference type="RefSeq" id="WP_046105397.1">
    <property type="nucleotide sequence ID" value="NZ_JZEY01000061.1"/>
</dbReference>
<dbReference type="OrthoDB" id="7950359at2"/>
<dbReference type="PATRIC" id="fig|429727.3.peg.2337"/>
<reference evidence="1 2" key="1">
    <citation type="submission" date="2015-03" db="EMBL/GenBank/DDBJ databases">
        <authorList>
            <person name="Hassan Y."/>
            <person name="Lepp D."/>
            <person name="Li X.-Z."/>
            <person name="Zhou T."/>
        </authorList>
    </citation>
    <scope>NUCLEOTIDE SEQUENCE [LARGE SCALE GENOMIC DNA]</scope>
    <source>
        <strain evidence="1 2">IPL18</strain>
    </source>
</reference>
<evidence type="ECO:0000313" key="1">
    <source>
        <dbReference type="EMBL" id="KKB07368.1"/>
    </source>
</evidence>
<dbReference type="AlphaFoldDB" id="A0A0F5FEZ4"/>
<keyword evidence="2" id="KW-1185">Reference proteome</keyword>
<protein>
    <submittedName>
        <fullName evidence="1">Uncharacterized protein</fullName>
    </submittedName>
</protein>
<sequence>MAADSEGWGMGLQFEVVDLRTDLICASEMVEGAASPEEAARRVLGIDVFRSGKRQDLVARVYWQRRGEPKNMVRLYSRPYFQ</sequence>
<name>A0A0F5FEZ4_9HYPH</name>